<evidence type="ECO:0000256" key="10">
    <source>
        <dbReference type="RuleBase" id="RU351113"/>
    </source>
</evidence>
<gene>
    <name evidence="11" type="primary">OR74</name>
</gene>
<evidence type="ECO:0000256" key="4">
    <source>
        <dbReference type="ARBA" id="ARBA00022692"/>
    </source>
</evidence>
<accession>A0A221I0B5</accession>
<comment type="caution">
    <text evidence="10">Lacks conserved residue(s) required for the propagation of feature annotation.</text>
</comment>
<comment type="similarity">
    <text evidence="10">Belongs to the insect chemoreceptor superfamily. Heteromeric odorant receptor channel (TC 1.A.69) family.</text>
</comment>
<dbReference type="PANTHER" id="PTHR21137">
    <property type="entry name" value="ODORANT RECEPTOR"/>
    <property type="match status" value="1"/>
</dbReference>
<keyword evidence="7 10" id="KW-0472">Membrane</keyword>
<feature type="transmembrane region" description="Helical" evidence="10">
    <location>
        <begin position="80"/>
        <end position="102"/>
    </location>
</feature>
<keyword evidence="6 10" id="KW-1133">Transmembrane helix</keyword>
<feature type="transmembrane region" description="Helical" evidence="10">
    <location>
        <begin position="48"/>
        <end position="74"/>
    </location>
</feature>
<feature type="transmembrane region" description="Helical" evidence="10">
    <location>
        <begin position="192"/>
        <end position="222"/>
    </location>
</feature>
<keyword evidence="5 10" id="KW-0552">Olfaction</keyword>
<keyword evidence="4 10" id="KW-0812">Transmembrane</keyword>
<proteinExistence type="evidence at transcript level"/>
<evidence type="ECO:0000256" key="2">
    <source>
        <dbReference type="ARBA" id="ARBA00022475"/>
    </source>
</evidence>
<evidence type="ECO:0000256" key="1">
    <source>
        <dbReference type="ARBA" id="ARBA00004651"/>
    </source>
</evidence>
<evidence type="ECO:0000256" key="7">
    <source>
        <dbReference type="ARBA" id="ARBA00023136"/>
    </source>
</evidence>
<organism evidence="11">
    <name type="scientific">Schistocerca gregaria</name>
    <name type="common">Desert locust</name>
    <name type="synonym">Gryllus gregarius</name>
    <dbReference type="NCBI Taxonomy" id="7010"/>
    <lineage>
        <taxon>Eukaryota</taxon>
        <taxon>Metazoa</taxon>
        <taxon>Ecdysozoa</taxon>
        <taxon>Arthropoda</taxon>
        <taxon>Hexapoda</taxon>
        <taxon>Insecta</taxon>
        <taxon>Pterygota</taxon>
        <taxon>Neoptera</taxon>
        <taxon>Polyneoptera</taxon>
        <taxon>Orthoptera</taxon>
        <taxon>Caelifera</taxon>
        <taxon>Acrididea</taxon>
        <taxon>Acridomorpha</taxon>
        <taxon>Acridoidea</taxon>
        <taxon>Acrididae</taxon>
        <taxon>Cyrtacanthacridinae</taxon>
        <taxon>Schistocerca</taxon>
    </lineage>
</organism>
<dbReference type="GO" id="GO:0005886">
    <property type="term" value="C:plasma membrane"/>
    <property type="evidence" value="ECO:0007669"/>
    <property type="project" value="UniProtKB-SubCell"/>
</dbReference>
<reference evidence="11" key="1">
    <citation type="journal article" date="2017" name="Int. J. Biol. Sci.">
        <title>In Search For Pheromone Receptors: Certain Members Of The Odorant Receptor Family In The Desert Locust Schistocerca gregaria (Orthoptera: Acrididae) Are Co-expressed With SNMP1.</title>
        <authorList>
            <person name="Pregitzer P."/>
            <person name="Jiang X."/>
            <person name="Grosse-Wilde E."/>
            <person name="Breer H."/>
            <person name="Krieger J."/>
            <person name="Fleischer J."/>
        </authorList>
    </citation>
    <scope>NUCLEOTIDE SEQUENCE</scope>
    <source>
        <tissue evidence="11">Antennae</tissue>
    </source>
</reference>
<dbReference type="EMBL" id="KY964991">
    <property type="protein sequence ID" value="ASM47144.1"/>
    <property type="molecule type" value="mRNA"/>
</dbReference>
<dbReference type="Pfam" id="PF02949">
    <property type="entry name" value="7tm_6"/>
    <property type="match status" value="1"/>
</dbReference>
<comment type="subcellular location">
    <subcellularLocation>
        <location evidence="1 10">Cell membrane</location>
        <topology evidence="1 10">Multi-pass membrane protein</topology>
    </subcellularLocation>
</comment>
<keyword evidence="3 10" id="KW-0716">Sensory transduction</keyword>
<evidence type="ECO:0000256" key="5">
    <source>
        <dbReference type="ARBA" id="ARBA00022725"/>
    </source>
</evidence>
<protein>
    <recommendedName>
        <fullName evidence="10">Odorant receptor</fullName>
    </recommendedName>
</protein>
<keyword evidence="2" id="KW-1003">Cell membrane</keyword>
<sequence length="414" mass="47511">MKQDMQQIRPENMERPVAWTESGESVLRFNIRHLWFFGLWPLYESRMFLIYTAYGFSLGVWNVLEGALAAYFTWGDMEQTTLVLMATSTNCNGLVKMGFFLWDRRLYYSLVRRVDALMSLQSEFCCRESVLWNILRGSERHAFRLTLGMLLFMFSQCFIWFPMPLVSHSEEQRLPFAQHVWDNNTGNYELSYIAQCAAGLWMTQISFGMDCLFASVMILLAAQLEIVAERIMGIRVEASTPMKEKAEGYKKSSTAKHADTMYKDIRLCIESHQKILSFVAHLQDTMSPIAMTQFTSAVLVICFGLFQATYSEDFSAVLKCASFLPIPCGQVYLYCWAANNVTMQAEAVMMAAYSCSWVEASGRFKRVLRILISRAQKPLVLTAGHLYPIDREAFLSLVNASYSYYALLSQMNNR</sequence>
<dbReference type="GO" id="GO:0004984">
    <property type="term" value="F:olfactory receptor activity"/>
    <property type="evidence" value="ECO:0007669"/>
    <property type="project" value="InterPro"/>
</dbReference>
<dbReference type="GO" id="GO:0007165">
    <property type="term" value="P:signal transduction"/>
    <property type="evidence" value="ECO:0007669"/>
    <property type="project" value="UniProtKB-KW"/>
</dbReference>
<evidence type="ECO:0000256" key="9">
    <source>
        <dbReference type="ARBA" id="ARBA00023224"/>
    </source>
</evidence>
<name>A0A221I0B5_SCHGR</name>
<dbReference type="AlphaFoldDB" id="A0A221I0B5"/>
<dbReference type="OrthoDB" id="6597368at2759"/>
<evidence type="ECO:0000256" key="3">
    <source>
        <dbReference type="ARBA" id="ARBA00022606"/>
    </source>
</evidence>
<dbReference type="InterPro" id="IPR004117">
    <property type="entry name" value="7tm6_olfct_rcpt"/>
</dbReference>
<feature type="transmembrane region" description="Helical" evidence="10">
    <location>
        <begin position="142"/>
        <end position="161"/>
    </location>
</feature>
<evidence type="ECO:0000256" key="6">
    <source>
        <dbReference type="ARBA" id="ARBA00022989"/>
    </source>
</evidence>
<keyword evidence="9 10" id="KW-0807">Transducer</keyword>
<evidence type="ECO:0000313" key="11">
    <source>
        <dbReference type="EMBL" id="ASM47144.1"/>
    </source>
</evidence>
<dbReference type="PANTHER" id="PTHR21137:SF35">
    <property type="entry name" value="ODORANT RECEPTOR 19A-RELATED"/>
    <property type="match status" value="1"/>
</dbReference>
<dbReference type="GO" id="GO:0005549">
    <property type="term" value="F:odorant binding"/>
    <property type="evidence" value="ECO:0007669"/>
    <property type="project" value="InterPro"/>
</dbReference>
<keyword evidence="8 10" id="KW-0675">Receptor</keyword>
<evidence type="ECO:0000256" key="8">
    <source>
        <dbReference type="ARBA" id="ARBA00023170"/>
    </source>
</evidence>